<name>A0A6A4RUR2_SCOMX</name>
<protein>
    <submittedName>
        <fullName evidence="1">Uncharacterized protein</fullName>
    </submittedName>
</protein>
<reference evidence="1 2" key="1">
    <citation type="submission" date="2019-06" db="EMBL/GenBank/DDBJ databases">
        <title>Draft genomes of female and male turbot (Scophthalmus maximus).</title>
        <authorList>
            <person name="Xu H."/>
            <person name="Xu X.-W."/>
            <person name="Shao C."/>
            <person name="Chen S."/>
        </authorList>
    </citation>
    <scope>NUCLEOTIDE SEQUENCE [LARGE SCALE GENOMIC DNA]</scope>
    <source>
        <strain evidence="1">Ysfricsl-2016a</strain>
        <tissue evidence="1">Blood</tissue>
    </source>
</reference>
<dbReference type="Proteomes" id="UP000438429">
    <property type="component" value="Unassembled WGS sequence"/>
</dbReference>
<evidence type="ECO:0000313" key="1">
    <source>
        <dbReference type="EMBL" id="KAF0023975.1"/>
    </source>
</evidence>
<evidence type="ECO:0000313" key="2">
    <source>
        <dbReference type="Proteomes" id="UP000438429"/>
    </source>
</evidence>
<comment type="caution">
    <text evidence="1">The sequence shown here is derived from an EMBL/GenBank/DDBJ whole genome shotgun (WGS) entry which is preliminary data.</text>
</comment>
<accession>A0A6A4RUR2</accession>
<organism evidence="1 2">
    <name type="scientific">Scophthalmus maximus</name>
    <name type="common">Turbot</name>
    <name type="synonym">Psetta maxima</name>
    <dbReference type="NCBI Taxonomy" id="52904"/>
    <lineage>
        <taxon>Eukaryota</taxon>
        <taxon>Metazoa</taxon>
        <taxon>Chordata</taxon>
        <taxon>Craniata</taxon>
        <taxon>Vertebrata</taxon>
        <taxon>Euteleostomi</taxon>
        <taxon>Actinopterygii</taxon>
        <taxon>Neopterygii</taxon>
        <taxon>Teleostei</taxon>
        <taxon>Neoteleostei</taxon>
        <taxon>Acanthomorphata</taxon>
        <taxon>Carangaria</taxon>
        <taxon>Pleuronectiformes</taxon>
        <taxon>Pleuronectoidei</taxon>
        <taxon>Scophthalmidae</taxon>
        <taxon>Scophthalmus</taxon>
    </lineage>
</organism>
<dbReference type="AlphaFoldDB" id="A0A6A4RUR2"/>
<sequence>MQLRGLVTSDDTARCQLCTVNDDDGSNKTKMFCIITLQCKKPAECCSVNPWKPLDTAGSRTLYSARLISGYQAPLLEIVTLTVAA</sequence>
<proteinExistence type="predicted"/>
<dbReference type="EMBL" id="VEVO01000022">
    <property type="protein sequence ID" value="KAF0023975.1"/>
    <property type="molecule type" value="Genomic_DNA"/>
</dbReference>
<gene>
    <name evidence="1" type="ORF">F2P81_024605</name>
</gene>